<evidence type="ECO:0000313" key="4">
    <source>
        <dbReference type="Proteomes" id="UP000076738"/>
    </source>
</evidence>
<accession>A0A167R235</accession>
<feature type="coiled-coil region" evidence="1">
    <location>
        <begin position="147"/>
        <end position="174"/>
    </location>
</feature>
<evidence type="ECO:0000313" key="3">
    <source>
        <dbReference type="EMBL" id="KZP00472.1"/>
    </source>
</evidence>
<reference evidence="3 4" key="1">
    <citation type="journal article" date="2016" name="Mol. Biol. Evol.">
        <title>Comparative Genomics of Early-Diverging Mushroom-Forming Fungi Provides Insights into the Origins of Lignocellulose Decay Capabilities.</title>
        <authorList>
            <person name="Nagy L.G."/>
            <person name="Riley R."/>
            <person name="Tritt A."/>
            <person name="Adam C."/>
            <person name="Daum C."/>
            <person name="Floudas D."/>
            <person name="Sun H."/>
            <person name="Yadav J.S."/>
            <person name="Pangilinan J."/>
            <person name="Larsson K.H."/>
            <person name="Matsuura K."/>
            <person name="Barry K."/>
            <person name="Labutti K."/>
            <person name="Kuo R."/>
            <person name="Ohm R.A."/>
            <person name="Bhattacharya S.S."/>
            <person name="Shirouzu T."/>
            <person name="Yoshinaga Y."/>
            <person name="Martin F.M."/>
            <person name="Grigoriev I.V."/>
            <person name="Hibbett D.S."/>
        </authorList>
    </citation>
    <scope>NUCLEOTIDE SEQUENCE [LARGE SCALE GENOMIC DNA]</scope>
    <source>
        <strain evidence="3 4">TUFC12733</strain>
    </source>
</reference>
<feature type="compositionally biased region" description="Polar residues" evidence="2">
    <location>
        <begin position="110"/>
        <end position="122"/>
    </location>
</feature>
<feature type="compositionally biased region" description="Low complexity" evidence="2">
    <location>
        <begin position="10"/>
        <end position="76"/>
    </location>
</feature>
<evidence type="ECO:0000256" key="2">
    <source>
        <dbReference type="SAM" id="MobiDB-lite"/>
    </source>
</evidence>
<proteinExistence type="predicted"/>
<dbReference type="AlphaFoldDB" id="A0A167R235"/>
<sequence length="198" mass="21137">MPLFGHKRSTSPSDVAAAPTTTAAANDPAYDNNTINTGRSRSIFSRNRNSNTNNVDDVNGYNNGYNGANGANGTNGVHPAHQIGNQNGYTEDEPRRSGSGGSFFSRSSRNASIDGTQNMQNIPASLNDAHSKLDAAVASERAADAALRDARLAVKDARDMVDRIEREARREADMASHKLREVRTMRKTAGGLGKFGTA</sequence>
<keyword evidence="4" id="KW-1185">Reference proteome</keyword>
<gene>
    <name evidence="3" type="ORF">CALVIDRAFT_552747</name>
</gene>
<dbReference type="EMBL" id="KV417269">
    <property type="protein sequence ID" value="KZP00472.1"/>
    <property type="molecule type" value="Genomic_DNA"/>
</dbReference>
<dbReference type="Proteomes" id="UP000076738">
    <property type="component" value="Unassembled WGS sequence"/>
</dbReference>
<organism evidence="3 4">
    <name type="scientific">Calocera viscosa (strain TUFC12733)</name>
    <dbReference type="NCBI Taxonomy" id="1330018"/>
    <lineage>
        <taxon>Eukaryota</taxon>
        <taxon>Fungi</taxon>
        <taxon>Dikarya</taxon>
        <taxon>Basidiomycota</taxon>
        <taxon>Agaricomycotina</taxon>
        <taxon>Dacrymycetes</taxon>
        <taxon>Dacrymycetales</taxon>
        <taxon>Dacrymycetaceae</taxon>
        <taxon>Calocera</taxon>
    </lineage>
</organism>
<name>A0A167R235_CALVF</name>
<feature type="region of interest" description="Disordered" evidence="2">
    <location>
        <begin position="1"/>
        <end position="122"/>
    </location>
</feature>
<keyword evidence="1" id="KW-0175">Coiled coil</keyword>
<protein>
    <submittedName>
        <fullName evidence="3">Uncharacterized protein</fullName>
    </submittedName>
</protein>
<evidence type="ECO:0000256" key="1">
    <source>
        <dbReference type="SAM" id="Coils"/>
    </source>
</evidence>
<dbReference type="STRING" id="1330018.A0A167R235"/>